<feature type="transmembrane region" description="Helical" evidence="1">
    <location>
        <begin position="12"/>
        <end position="30"/>
    </location>
</feature>
<accession>A0A9Q0K822</accession>
<evidence type="ECO:0000313" key="3">
    <source>
        <dbReference type="Proteomes" id="UP001141806"/>
    </source>
</evidence>
<dbReference type="EMBL" id="JAMYWD010000007">
    <property type="protein sequence ID" value="KAJ4965585.1"/>
    <property type="molecule type" value="Genomic_DNA"/>
</dbReference>
<protein>
    <submittedName>
        <fullName evidence="2">Uncharacterized protein</fullName>
    </submittedName>
</protein>
<keyword evidence="3" id="KW-1185">Reference proteome</keyword>
<comment type="caution">
    <text evidence="2">The sequence shown here is derived from an EMBL/GenBank/DDBJ whole genome shotgun (WGS) entry which is preliminary data.</text>
</comment>
<name>A0A9Q0K822_9MAGN</name>
<proteinExistence type="predicted"/>
<evidence type="ECO:0000313" key="2">
    <source>
        <dbReference type="EMBL" id="KAJ4965585.1"/>
    </source>
</evidence>
<sequence length="227" mass="24778">MQSVYDEGARSFWIHNTVPFSCLHMFLLVFHFMHLISSSRVPELNQRQIVVSDQRESNLNVGNLTEFNPNARVRNEGAQYSVGLHVLNQEAIFPLPKFQFTTGHVNRSIIAGDESVIGPEIQVMPGSSNNNIMGVNDRVSALAVEFKQEGGLCGTLRVQVASVPSAPRTEVAGSRSVVVEVVDSGNDIQNGQQVNCIPDAQVQGSWADVADDEGGNVEGESQPQKEF</sequence>
<keyword evidence="1" id="KW-0472">Membrane</keyword>
<dbReference type="AlphaFoldDB" id="A0A9Q0K822"/>
<dbReference type="Proteomes" id="UP001141806">
    <property type="component" value="Unassembled WGS sequence"/>
</dbReference>
<evidence type="ECO:0000256" key="1">
    <source>
        <dbReference type="SAM" id="Phobius"/>
    </source>
</evidence>
<reference evidence="2" key="1">
    <citation type="journal article" date="2023" name="Plant J.">
        <title>The genome of the king protea, Protea cynaroides.</title>
        <authorList>
            <person name="Chang J."/>
            <person name="Duong T.A."/>
            <person name="Schoeman C."/>
            <person name="Ma X."/>
            <person name="Roodt D."/>
            <person name="Barker N."/>
            <person name="Li Z."/>
            <person name="Van de Peer Y."/>
            <person name="Mizrachi E."/>
        </authorList>
    </citation>
    <scope>NUCLEOTIDE SEQUENCE</scope>
    <source>
        <tissue evidence="2">Young leaves</tissue>
    </source>
</reference>
<keyword evidence="1" id="KW-1133">Transmembrane helix</keyword>
<keyword evidence="1" id="KW-0812">Transmembrane</keyword>
<gene>
    <name evidence="2" type="ORF">NE237_017434</name>
</gene>
<organism evidence="2 3">
    <name type="scientific">Protea cynaroides</name>
    <dbReference type="NCBI Taxonomy" id="273540"/>
    <lineage>
        <taxon>Eukaryota</taxon>
        <taxon>Viridiplantae</taxon>
        <taxon>Streptophyta</taxon>
        <taxon>Embryophyta</taxon>
        <taxon>Tracheophyta</taxon>
        <taxon>Spermatophyta</taxon>
        <taxon>Magnoliopsida</taxon>
        <taxon>Proteales</taxon>
        <taxon>Proteaceae</taxon>
        <taxon>Protea</taxon>
    </lineage>
</organism>